<name>A0A8T2NAH7_9TELE</name>
<evidence type="ECO:0000313" key="3">
    <source>
        <dbReference type="Proteomes" id="UP000824540"/>
    </source>
</evidence>
<accession>A0A8T2NAH7</accession>
<protein>
    <submittedName>
        <fullName evidence="2">Uncharacterized protein</fullName>
    </submittedName>
</protein>
<comment type="caution">
    <text evidence="2">The sequence shown here is derived from an EMBL/GenBank/DDBJ whole genome shotgun (WGS) entry which is preliminary data.</text>
</comment>
<dbReference type="AlphaFoldDB" id="A0A8T2NAH7"/>
<organism evidence="2 3">
    <name type="scientific">Albula glossodonta</name>
    <name type="common">roundjaw bonefish</name>
    <dbReference type="NCBI Taxonomy" id="121402"/>
    <lineage>
        <taxon>Eukaryota</taxon>
        <taxon>Metazoa</taxon>
        <taxon>Chordata</taxon>
        <taxon>Craniata</taxon>
        <taxon>Vertebrata</taxon>
        <taxon>Euteleostomi</taxon>
        <taxon>Actinopterygii</taxon>
        <taxon>Neopterygii</taxon>
        <taxon>Teleostei</taxon>
        <taxon>Albuliformes</taxon>
        <taxon>Albulidae</taxon>
        <taxon>Albula</taxon>
    </lineage>
</organism>
<evidence type="ECO:0000313" key="2">
    <source>
        <dbReference type="EMBL" id="KAG9334692.1"/>
    </source>
</evidence>
<feature type="region of interest" description="Disordered" evidence="1">
    <location>
        <begin position="206"/>
        <end position="227"/>
    </location>
</feature>
<evidence type="ECO:0000256" key="1">
    <source>
        <dbReference type="SAM" id="MobiDB-lite"/>
    </source>
</evidence>
<reference evidence="2" key="1">
    <citation type="thesis" date="2021" institute="BYU ScholarsArchive" country="Provo, UT, USA">
        <title>Applications of and Algorithms for Genome Assembly and Genomic Analyses with an Emphasis on Marine Teleosts.</title>
        <authorList>
            <person name="Pickett B.D."/>
        </authorList>
    </citation>
    <scope>NUCLEOTIDE SEQUENCE</scope>
    <source>
        <strain evidence="2">HI-2016</strain>
    </source>
</reference>
<dbReference type="EMBL" id="JAFBMS010000141">
    <property type="protein sequence ID" value="KAG9334692.1"/>
    <property type="molecule type" value="Genomic_DNA"/>
</dbReference>
<sequence>MFNDTAHPYTVSEACGGGGSLRGHRQDSNGQSLGEKALSTTFSVSSPVTTETPTWLVARLPLNGGVKGLAQGPNSNGVFLLWLDWDLNHQPQGSQSYCMGVAELAMHHGKWSRGLKGAPIEGNITTMNVLNTGYTEPHLCVFGICLQCMPCWFKSGRSGEGKAGFILFSHASATPSLTGRGEEPDWGRCGPFIFKFAVFMTSPSPLVSRRDSRVSGSSRPDTATRLL</sequence>
<keyword evidence="3" id="KW-1185">Reference proteome</keyword>
<gene>
    <name evidence="2" type="ORF">JZ751_007227</name>
</gene>
<dbReference type="OrthoDB" id="1530at2759"/>
<feature type="region of interest" description="Disordered" evidence="1">
    <location>
        <begin position="1"/>
        <end position="33"/>
    </location>
</feature>
<dbReference type="Proteomes" id="UP000824540">
    <property type="component" value="Unassembled WGS sequence"/>
</dbReference>
<proteinExistence type="predicted"/>